<accession>A0ABR3AW97</accession>
<feature type="region of interest" description="Disordered" evidence="1">
    <location>
        <begin position="706"/>
        <end position="780"/>
    </location>
</feature>
<name>A0ABR3AW97_PHYBL</name>
<dbReference type="PROSITE" id="PS50211">
    <property type="entry name" value="DENN"/>
    <property type="match status" value="1"/>
</dbReference>
<feature type="region of interest" description="Disordered" evidence="1">
    <location>
        <begin position="124"/>
        <end position="195"/>
    </location>
</feature>
<dbReference type="Pfam" id="PF02141">
    <property type="entry name" value="DENN"/>
    <property type="match status" value="1"/>
</dbReference>
<feature type="compositionally biased region" description="Polar residues" evidence="1">
    <location>
        <begin position="149"/>
        <end position="184"/>
    </location>
</feature>
<dbReference type="Gene3D" id="3.30.450.200">
    <property type="match status" value="1"/>
</dbReference>
<dbReference type="PANTHER" id="PTHR12296:SF21">
    <property type="entry name" value="DENN DOMAIN-CONTAINING PROTEIN 3"/>
    <property type="match status" value="1"/>
</dbReference>
<feature type="compositionally biased region" description="Low complexity" evidence="1">
    <location>
        <begin position="666"/>
        <end position="680"/>
    </location>
</feature>
<feature type="compositionally biased region" description="Polar residues" evidence="1">
    <location>
        <begin position="54"/>
        <end position="63"/>
    </location>
</feature>
<dbReference type="Proteomes" id="UP001448207">
    <property type="component" value="Unassembled WGS sequence"/>
</dbReference>
<evidence type="ECO:0000259" key="2">
    <source>
        <dbReference type="PROSITE" id="PS50211"/>
    </source>
</evidence>
<dbReference type="PANTHER" id="PTHR12296">
    <property type="entry name" value="DENN DOMAIN-CONTAINING PROTEIN 4"/>
    <property type="match status" value="1"/>
</dbReference>
<feature type="compositionally biased region" description="Low complexity" evidence="1">
    <location>
        <begin position="706"/>
        <end position="741"/>
    </location>
</feature>
<dbReference type="InterPro" id="IPR001194">
    <property type="entry name" value="cDENN_dom"/>
</dbReference>
<dbReference type="InterPro" id="IPR005112">
    <property type="entry name" value="dDENN_dom"/>
</dbReference>
<dbReference type="SMART" id="SM00799">
    <property type="entry name" value="DENN"/>
    <property type="match status" value="1"/>
</dbReference>
<dbReference type="Gene3D" id="6.10.140.1000">
    <property type="match status" value="1"/>
</dbReference>
<dbReference type="InterPro" id="IPR043153">
    <property type="entry name" value="DENN_C"/>
</dbReference>
<dbReference type="SMART" id="SM00800">
    <property type="entry name" value="uDENN"/>
    <property type="match status" value="1"/>
</dbReference>
<feature type="region of interest" description="Disordered" evidence="1">
    <location>
        <begin position="54"/>
        <end position="74"/>
    </location>
</feature>
<comment type="caution">
    <text evidence="3">The sequence shown here is derived from an EMBL/GenBank/DDBJ whole genome shotgun (WGS) entry which is preliminary data.</text>
</comment>
<dbReference type="InterPro" id="IPR037516">
    <property type="entry name" value="Tripartite_DENN"/>
</dbReference>
<dbReference type="SMART" id="SM00801">
    <property type="entry name" value="dDENN"/>
    <property type="match status" value="1"/>
</dbReference>
<evidence type="ECO:0000256" key="1">
    <source>
        <dbReference type="SAM" id="MobiDB-lite"/>
    </source>
</evidence>
<dbReference type="Gene3D" id="3.40.50.11500">
    <property type="match status" value="1"/>
</dbReference>
<reference evidence="3 4" key="1">
    <citation type="submission" date="2024-04" db="EMBL/GenBank/DDBJ databases">
        <title>Symmetric and asymmetric DNA N6-adenine methylation regulates different biological responses in Mucorales.</title>
        <authorList>
            <consortium name="Lawrence Berkeley National Laboratory"/>
            <person name="Lax C."/>
            <person name="Mondo S.J."/>
            <person name="Osorio-Concepcion M."/>
            <person name="Muszewska A."/>
            <person name="Corrochano-Luque M."/>
            <person name="Gutierrez G."/>
            <person name="Riley R."/>
            <person name="Lipzen A."/>
            <person name="Guo J."/>
            <person name="Hundley H."/>
            <person name="Amirebrahimi M."/>
            <person name="Ng V."/>
            <person name="Lorenzo-Gutierrez D."/>
            <person name="Binder U."/>
            <person name="Yang J."/>
            <person name="Song Y."/>
            <person name="Canovas D."/>
            <person name="Navarro E."/>
            <person name="Freitag M."/>
            <person name="Gabaldon T."/>
            <person name="Grigoriev I.V."/>
            <person name="Corrochano L.M."/>
            <person name="Nicolas F.E."/>
            <person name="Garre V."/>
        </authorList>
    </citation>
    <scope>NUCLEOTIDE SEQUENCE [LARGE SCALE GENOMIC DNA]</scope>
    <source>
        <strain evidence="3 4">L51</strain>
    </source>
</reference>
<proteinExistence type="predicted"/>
<evidence type="ECO:0000313" key="3">
    <source>
        <dbReference type="EMBL" id="KAL0083052.1"/>
    </source>
</evidence>
<dbReference type="Pfam" id="PF03455">
    <property type="entry name" value="dDENN"/>
    <property type="match status" value="1"/>
</dbReference>
<dbReference type="Pfam" id="PF03456">
    <property type="entry name" value="uDENN"/>
    <property type="match status" value="1"/>
</dbReference>
<feature type="region of interest" description="Disordered" evidence="1">
    <location>
        <begin position="630"/>
        <end position="682"/>
    </location>
</feature>
<dbReference type="EMBL" id="JBCLYO010000014">
    <property type="protein sequence ID" value="KAL0083052.1"/>
    <property type="molecule type" value="Genomic_DNA"/>
</dbReference>
<protein>
    <submittedName>
        <fullName evidence="3">AEX-3 domain-containing protein</fullName>
    </submittedName>
</protein>
<dbReference type="InterPro" id="IPR005113">
    <property type="entry name" value="uDENN_dom"/>
</dbReference>
<feature type="domain" description="UDENN" evidence="2">
    <location>
        <begin position="193"/>
        <end position="1013"/>
    </location>
</feature>
<sequence length="1079" mass="120674">MAASLVPVTRLADYFFVAGLHDDKLISTYEDAKKGEPTGADDVYYDQQKQAAATDTNPAFLSSSPPPQAHVRPRGMSSPLEYNDPNDSFYDVLDHVQSVIDTFGKDRDSARDVIAVKKGATHRSETAPIVSRHSSGVRRQSARQRSLRYSKTWRSISEANTKGDTGSTRPRSVSLHQNAISSPEQEPVPKPTETSKPIIPNLLEIKYIPNVLSRYPKQDYSVNEQFPAYVAMFCFPKDISLHYGKDPPAEQTHSFAMTDENGRSIYGTCVVFYEPLSPKLYDPVNKAIQEWIQVNMSASTIEYAQHLQGKINDEQHQLEEHGAMLATLATLTTTPEVQAEREILEEKVRTSQENLALYSELLVPVRMGICEAKHIWVPKCVGVLGGMPWMDLLGDWIRILVDAVVGVRGHKHENSAINIESAIYNLIREVPLPSPGRFETRLVIHHRSLFFSRPAINQVPVLKNFSLFPLFRALSPHLILVVIETLLSEGKVLFLSKCAGMLSLAAESFRYLLFPFYWQFVFIPVLPEKLLTCLQAPVPYIIGYQGEIDELDEHLPDDVCIVNLDTNTMHQSQPPMPLPTRARRKLQSSLEQYAPLHTRFKVPYGVPLPVLETFPNGRLLLNCGRSKTQDVFVSPAQRRDSESSDGYSLMSHPASTNSKPISGFWSSNNSTRSSNDSVTSLPLGIDMPAPSLPQFPNFAKLAITTQSSTSSPAPHSSVVSSPQLAPQRSTPSPSRSSLPTQGVSNPQKEAGEDNRRSGPPQFKSKNNNQNSNSNQTKYAESIQEGNGIRRLSALMSKPRAVFQQTHHETSEPPSAYASPHLLVPKELEAFGNLDGTQQQNHEVLRRVKHIEGHTMVEMLHHELSNFHGHRCVCGQQVGEEGMGVLQRQPVFMYCQDCHLVTHAVCTSQILHPCLPACFDEAKIQASFLRMFASLLCNYRSGIVDGVQEHGGNGFAASFAEYSVDKNGVLFFSKDKFLKQSDKDTRIFLSNLANSQMFNQFITDRLAKSSKDPEILVFDEYIKLKLNRSKLKFVKESTPFLNDDSYRVSQTVRASSPDDIRHGCLYTGKRFPIHLQIMDD</sequence>
<organism evidence="3 4">
    <name type="scientific">Phycomyces blakesleeanus</name>
    <dbReference type="NCBI Taxonomy" id="4837"/>
    <lineage>
        <taxon>Eukaryota</taxon>
        <taxon>Fungi</taxon>
        <taxon>Fungi incertae sedis</taxon>
        <taxon>Mucoromycota</taxon>
        <taxon>Mucoromycotina</taxon>
        <taxon>Mucoromycetes</taxon>
        <taxon>Mucorales</taxon>
        <taxon>Phycomycetaceae</taxon>
        <taxon>Phycomyces</taxon>
    </lineage>
</organism>
<keyword evidence="4" id="KW-1185">Reference proteome</keyword>
<dbReference type="InterPro" id="IPR051696">
    <property type="entry name" value="DENN_Domain_GEFs"/>
</dbReference>
<gene>
    <name evidence="3" type="ORF">J3Q64DRAFT_1823076</name>
</gene>
<feature type="compositionally biased region" description="Low complexity" evidence="1">
    <location>
        <begin position="763"/>
        <end position="775"/>
    </location>
</feature>
<evidence type="ECO:0000313" key="4">
    <source>
        <dbReference type="Proteomes" id="UP001448207"/>
    </source>
</evidence>